<dbReference type="EMBL" id="BQNB010016529">
    <property type="protein sequence ID" value="GJT52794.1"/>
    <property type="molecule type" value="Genomic_DNA"/>
</dbReference>
<dbReference type="Proteomes" id="UP001151760">
    <property type="component" value="Unassembled WGS sequence"/>
</dbReference>
<reference evidence="1" key="1">
    <citation type="journal article" date="2022" name="Int. J. Mol. Sci.">
        <title>Draft Genome of Tanacetum Coccineum: Genomic Comparison of Closely Related Tanacetum-Family Plants.</title>
        <authorList>
            <person name="Yamashiro T."/>
            <person name="Shiraishi A."/>
            <person name="Nakayama K."/>
            <person name="Satake H."/>
        </authorList>
    </citation>
    <scope>NUCLEOTIDE SEQUENCE</scope>
</reference>
<accession>A0ABQ5EPP9</accession>
<keyword evidence="2" id="KW-1185">Reference proteome</keyword>
<comment type="caution">
    <text evidence="1">The sequence shown here is derived from an EMBL/GenBank/DDBJ whole genome shotgun (WGS) entry which is preliminary data.</text>
</comment>
<name>A0ABQ5EPP9_9ASTR</name>
<protein>
    <submittedName>
        <fullName evidence="1">Uncharacterized protein</fullName>
    </submittedName>
</protein>
<evidence type="ECO:0000313" key="2">
    <source>
        <dbReference type="Proteomes" id="UP001151760"/>
    </source>
</evidence>
<gene>
    <name evidence="1" type="ORF">Tco_0978951</name>
</gene>
<reference evidence="1" key="2">
    <citation type="submission" date="2022-01" db="EMBL/GenBank/DDBJ databases">
        <authorList>
            <person name="Yamashiro T."/>
            <person name="Shiraishi A."/>
            <person name="Satake H."/>
            <person name="Nakayama K."/>
        </authorList>
    </citation>
    <scope>NUCLEOTIDE SEQUENCE</scope>
</reference>
<organism evidence="1 2">
    <name type="scientific">Tanacetum coccineum</name>
    <dbReference type="NCBI Taxonomy" id="301880"/>
    <lineage>
        <taxon>Eukaryota</taxon>
        <taxon>Viridiplantae</taxon>
        <taxon>Streptophyta</taxon>
        <taxon>Embryophyta</taxon>
        <taxon>Tracheophyta</taxon>
        <taxon>Spermatophyta</taxon>
        <taxon>Magnoliopsida</taxon>
        <taxon>eudicotyledons</taxon>
        <taxon>Gunneridae</taxon>
        <taxon>Pentapetalae</taxon>
        <taxon>asterids</taxon>
        <taxon>campanulids</taxon>
        <taxon>Asterales</taxon>
        <taxon>Asteraceae</taxon>
        <taxon>Asteroideae</taxon>
        <taxon>Anthemideae</taxon>
        <taxon>Anthemidinae</taxon>
        <taxon>Tanacetum</taxon>
    </lineage>
</organism>
<proteinExistence type="predicted"/>
<sequence length="190" mass="20292">MVLGTCRVTVDAFGGVARRGGRVPPVDYVVVVAVFWGESVGVAIYAEEECRVIGARLMEALLVARDEGRNRTRIVHRVLPSGVNSGTERSAKVRTSPGGVALEVNGRGTVGGDRSVGWNVGVLGVADTSTPRHRKSGGSTNLLVCRLREGGWLKRSELTEKCCDCGIVEGAWWSGVRILSAFGSFSLFFL</sequence>
<evidence type="ECO:0000313" key="1">
    <source>
        <dbReference type="EMBL" id="GJT52794.1"/>
    </source>
</evidence>